<evidence type="ECO:0000313" key="4">
    <source>
        <dbReference type="EMBL" id="KXG85764.1"/>
    </source>
</evidence>
<dbReference type="Gene3D" id="3.30.70.360">
    <property type="match status" value="1"/>
</dbReference>
<accession>A0A135P2W1</accession>
<dbReference type="Pfam" id="PF01546">
    <property type="entry name" value="Peptidase_M20"/>
    <property type="match status" value="1"/>
</dbReference>
<dbReference type="InterPro" id="IPR011650">
    <property type="entry name" value="Peptidase_M20_dimer"/>
</dbReference>
<gene>
    <name evidence="4" type="ORF">ATO67_06655</name>
</gene>
<keyword evidence="5" id="KW-1185">Reference proteome</keyword>
<dbReference type="PANTHER" id="PTHR11014">
    <property type="entry name" value="PEPTIDASE M20 FAMILY MEMBER"/>
    <property type="match status" value="1"/>
</dbReference>
<dbReference type="STRING" id="2052828.ATO67_06655"/>
<dbReference type="PIRSF" id="PIRSF005962">
    <property type="entry name" value="Pept_M20D_amidohydro"/>
    <property type="match status" value="1"/>
</dbReference>
<dbReference type="GO" id="GO:0050118">
    <property type="term" value="F:N-acetyldiaminopimelate deacetylase activity"/>
    <property type="evidence" value="ECO:0007669"/>
    <property type="project" value="UniProtKB-ARBA"/>
</dbReference>
<feature type="binding site" evidence="2">
    <location>
        <position position="166"/>
    </location>
    <ligand>
        <name>Mn(2+)</name>
        <dbReference type="ChEBI" id="CHEBI:29035"/>
        <label>2</label>
    </ligand>
</feature>
<dbReference type="CDD" id="cd05666">
    <property type="entry name" value="M20_Acy1-like"/>
    <property type="match status" value="1"/>
</dbReference>
<dbReference type="Pfam" id="PF07687">
    <property type="entry name" value="M20_dimer"/>
    <property type="match status" value="1"/>
</dbReference>
<feature type="binding site" evidence="2">
    <location>
        <position position="364"/>
    </location>
    <ligand>
        <name>Mn(2+)</name>
        <dbReference type="ChEBI" id="CHEBI:29035"/>
        <label>2</label>
    </ligand>
</feature>
<dbReference type="PANTHER" id="PTHR11014:SF63">
    <property type="entry name" value="METALLOPEPTIDASE, PUTATIVE (AFU_ORTHOLOGUE AFUA_6G09600)-RELATED"/>
    <property type="match status" value="1"/>
</dbReference>
<dbReference type="AlphaFoldDB" id="A0A135P2W1"/>
<dbReference type="Gene3D" id="3.40.630.10">
    <property type="entry name" value="Zn peptidases"/>
    <property type="match status" value="1"/>
</dbReference>
<feature type="binding site" evidence="2">
    <location>
        <position position="105"/>
    </location>
    <ligand>
        <name>Mn(2+)</name>
        <dbReference type="ChEBI" id="CHEBI:29035"/>
        <label>2</label>
    </ligand>
</feature>
<dbReference type="GO" id="GO:0046872">
    <property type="term" value="F:metal ion binding"/>
    <property type="evidence" value="ECO:0007669"/>
    <property type="project" value="UniProtKB-KW"/>
</dbReference>
<dbReference type="InterPro" id="IPR017439">
    <property type="entry name" value="Amidohydrolase"/>
</dbReference>
<evidence type="ECO:0000256" key="2">
    <source>
        <dbReference type="PIRSR" id="PIRSR005962-1"/>
    </source>
</evidence>
<keyword evidence="2" id="KW-0464">Manganese</keyword>
<comment type="caution">
    <text evidence="4">The sequence shown here is derived from an EMBL/GenBank/DDBJ whole genome shotgun (WGS) entry which is preliminary data.</text>
</comment>
<name>A0A135P2W1_9HYPH</name>
<comment type="cofactor">
    <cofactor evidence="2">
        <name>Mn(2+)</name>
        <dbReference type="ChEBI" id="CHEBI:29035"/>
    </cofactor>
    <text evidence="2">The Mn(2+) ion enhances activity.</text>
</comment>
<keyword evidence="1 4" id="KW-0378">Hydrolase</keyword>
<evidence type="ECO:0000259" key="3">
    <source>
        <dbReference type="Pfam" id="PF07687"/>
    </source>
</evidence>
<dbReference type="FunFam" id="3.30.70.360:FF:000001">
    <property type="entry name" value="N-acetyldiaminopimelate deacetylase"/>
    <property type="match status" value="1"/>
</dbReference>
<dbReference type="SUPFAM" id="SSF53187">
    <property type="entry name" value="Zn-dependent exopeptidases"/>
    <property type="match status" value="1"/>
</dbReference>
<dbReference type="InterPro" id="IPR002933">
    <property type="entry name" value="Peptidase_M20"/>
</dbReference>
<evidence type="ECO:0000256" key="1">
    <source>
        <dbReference type="ARBA" id="ARBA00022801"/>
    </source>
</evidence>
<evidence type="ECO:0000313" key="5">
    <source>
        <dbReference type="Proteomes" id="UP000070498"/>
    </source>
</evidence>
<keyword evidence="2" id="KW-0479">Metal-binding</keyword>
<dbReference type="Proteomes" id="UP000070498">
    <property type="component" value="Unassembled WGS sequence"/>
</dbReference>
<dbReference type="NCBIfam" id="TIGR01891">
    <property type="entry name" value="amidohydrolases"/>
    <property type="match status" value="1"/>
</dbReference>
<feature type="binding site" evidence="2">
    <location>
        <position position="107"/>
    </location>
    <ligand>
        <name>Mn(2+)</name>
        <dbReference type="ChEBI" id="CHEBI:29035"/>
        <label>2</label>
    </ligand>
</feature>
<dbReference type="InterPro" id="IPR036264">
    <property type="entry name" value="Bact_exopeptidase_dim_dom"/>
</dbReference>
<dbReference type="EMBL" id="LNUW01000031">
    <property type="protein sequence ID" value="KXG85764.1"/>
    <property type="molecule type" value="Genomic_DNA"/>
</dbReference>
<organism evidence="4 5">
    <name type="scientific">Agrobacterium bohemicum</name>
    <dbReference type="NCBI Taxonomy" id="2052828"/>
    <lineage>
        <taxon>Bacteria</taxon>
        <taxon>Pseudomonadati</taxon>
        <taxon>Pseudomonadota</taxon>
        <taxon>Alphaproteobacteria</taxon>
        <taxon>Hyphomicrobiales</taxon>
        <taxon>Rhizobiaceae</taxon>
        <taxon>Rhizobium/Agrobacterium group</taxon>
        <taxon>Agrobacterium</taxon>
    </lineage>
</organism>
<feature type="domain" description="Peptidase M20 dimerisation" evidence="3">
    <location>
        <begin position="189"/>
        <end position="285"/>
    </location>
</feature>
<dbReference type="SUPFAM" id="SSF55031">
    <property type="entry name" value="Bacterial exopeptidase dimerisation domain"/>
    <property type="match status" value="1"/>
</dbReference>
<proteinExistence type="predicted"/>
<dbReference type="GO" id="GO:0019877">
    <property type="term" value="P:diaminopimelate biosynthetic process"/>
    <property type="evidence" value="ECO:0007669"/>
    <property type="project" value="UniProtKB-ARBA"/>
</dbReference>
<sequence length="393" mass="42752">MTIKPDAAAAFANHMPDVVAIRHHLHRNPEIGLSEFKTSDFVAAQLEAMGYDVTRGLAGTGVVATLRNGSSERSIGIRADIDALPIHEETGAEYASENPGVMHACGHDGHTAMLLGAAKIIAERRHFDGTIHLIFQPAEENFGGARIMIEDGLFERFPCDAVFALHNEPSLPFGHFVLRDGPIMAAVDECKITIHGHGGHGAEPQTALDPIVAGASIIMALQTIVSRNIHPLTPTVVTVGAFHAGVASNVIPETAEMLLTIRSFDADARDELEKRIRMIAEGQAASYGMSVTLDYQRGYNPTVNHKAETDYIMGLATRFAGAEKVSEMPRPTMGAEDFAYMLEKRPGAYFFLGTQRTENDPSLHHPKFDFNDEILPIGTAFWVELAEDYLKVA</sequence>
<protein>
    <submittedName>
        <fullName evidence="4">Amidohydrolase</fullName>
    </submittedName>
</protein>
<reference evidence="4 5" key="1">
    <citation type="submission" date="2015-11" db="EMBL/GenBank/DDBJ databases">
        <title>Draft genome sequence of Agrobacterium sp. R89-1.</title>
        <authorList>
            <person name="Zahradnik J."/>
            <person name="Kyslikova E."/>
            <person name="Palyzova A."/>
            <person name="Kyslik P."/>
        </authorList>
    </citation>
    <scope>NUCLEOTIDE SEQUENCE [LARGE SCALE GENOMIC DNA]</scope>
    <source>
        <strain evidence="4 5">R89-1</strain>
    </source>
</reference>
<feature type="binding site" evidence="2">
    <location>
        <position position="140"/>
    </location>
    <ligand>
        <name>Mn(2+)</name>
        <dbReference type="ChEBI" id="CHEBI:29035"/>
        <label>2</label>
    </ligand>
</feature>